<sequence>MDSQTITTGQVKWFNNHSGYGFITAIEGEQLGKDIFVHHSAIHGIDAPYKFLVEGEYVEFVLSTSTTGNHEFQAANITGIKGGSLMYQRQSGQKPQHYDSRVSRAPPRHGGRNGGGRGGRRPAPVDVQQDE</sequence>
<evidence type="ECO:0000313" key="3">
    <source>
        <dbReference type="EMBL" id="QHT87229.1"/>
    </source>
</evidence>
<evidence type="ECO:0000256" key="1">
    <source>
        <dbReference type="SAM" id="MobiDB-lite"/>
    </source>
</evidence>
<reference evidence="3" key="1">
    <citation type="journal article" date="2020" name="Nature">
        <title>Giant virus diversity and host interactions through global metagenomics.</title>
        <authorList>
            <person name="Schulz F."/>
            <person name="Roux S."/>
            <person name="Paez-Espino D."/>
            <person name="Jungbluth S."/>
            <person name="Walsh D.A."/>
            <person name="Denef V.J."/>
            <person name="McMahon K.D."/>
            <person name="Konstantinidis K.T."/>
            <person name="Eloe-Fadrosh E.A."/>
            <person name="Kyrpides N.C."/>
            <person name="Woyke T."/>
        </authorList>
    </citation>
    <scope>NUCLEOTIDE SEQUENCE</scope>
    <source>
        <strain evidence="3">GVMAG-M-3300023184-190</strain>
    </source>
</reference>
<dbReference type="GO" id="GO:0003676">
    <property type="term" value="F:nucleic acid binding"/>
    <property type="evidence" value="ECO:0007669"/>
    <property type="project" value="InterPro"/>
</dbReference>
<dbReference type="PROSITE" id="PS51857">
    <property type="entry name" value="CSD_2"/>
    <property type="match status" value="1"/>
</dbReference>
<evidence type="ECO:0000259" key="2">
    <source>
        <dbReference type="PROSITE" id="PS51857"/>
    </source>
</evidence>
<dbReference type="InterPro" id="IPR002059">
    <property type="entry name" value="CSP_DNA-bd"/>
</dbReference>
<dbReference type="EMBL" id="MN740085">
    <property type="protein sequence ID" value="QHT87229.1"/>
    <property type="molecule type" value="Genomic_DNA"/>
</dbReference>
<accession>A0A6C0I361</accession>
<feature type="domain" description="CSD" evidence="2">
    <location>
        <begin position="6"/>
        <end position="79"/>
    </location>
</feature>
<dbReference type="PRINTS" id="PR00050">
    <property type="entry name" value="COLDSHOCK"/>
</dbReference>
<proteinExistence type="predicted"/>
<dbReference type="AlphaFoldDB" id="A0A6C0I361"/>
<feature type="region of interest" description="Disordered" evidence="1">
    <location>
        <begin position="85"/>
        <end position="131"/>
    </location>
</feature>
<dbReference type="SUPFAM" id="SSF50249">
    <property type="entry name" value="Nucleic acid-binding proteins"/>
    <property type="match status" value="1"/>
</dbReference>
<dbReference type="Gene3D" id="2.40.50.140">
    <property type="entry name" value="Nucleic acid-binding proteins"/>
    <property type="match status" value="1"/>
</dbReference>
<name>A0A6C0I361_9ZZZZ</name>
<dbReference type="SMART" id="SM00357">
    <property type="entry name" value="CSP"/>
    <property type="match status" value="1"/>
</dbReference>
<dbReference type="CDD" id="cd04458">
    <property type="entry name" value="CSP_CDS"/>
    <property type="match status" value="1"/>
</dbReference>
<dbReference type="PANTHER" id="PTHR46565:SF20">
    <property type="entry name" value="COLD SHOCK DOMAIN-CONTAINING PROTEIN 4"/>
    <property type="match status" value="1"/>
</dbReference>
<organism evidence="3">
    <name type="scientific">viral metagenome</name>
    <dbReference type="NCBI Taxonomy" id="1070528"/>
    <lineage>
        <taxon>unclassified sequences</taxon>
        <taxon>metagenomes</taxon>
        <taxon>organismal metagenomes</taxon>
    </lineage>
</organism>
<dbReference type="InterPro" id="IPR012340">
    <property type="entry name" value="NA-bd_OB-fold"/>
</dbReference>
<dbReference type="Pfam" id="PF00313">
    <property type="entry name" value="CSD"/>
    <property type="match status" value="1"/>
</dbReference>
<dbReference type="PANTHER" id="PTHR46565">
    <property type="entry name" value="COLD SHOCK DOMAIN PROTEIN 2"/>
    <property type="match status" value="1"/>
</dbReference>
<dbReference type="InterPro" id="IPR011129">
    <property type="entry name" value="CSD"/>
</dbReference>
<protein>
    <recommendedName>
        <fullName evidence="2">CSD domain-containing protein</fullName>
    </recommendedName>
</protein>